<accession>A0A3Q9JJ62</accession>
<dbReference type="InterPro" id="IPR004045">
    <property type="entry name" value="Glutathione_S-Trfase_N"/>
</dbReference>
<dbReference type="EMBL" id="CP029822">
    <property type="protein sequence ID" value="AZS50734.1"/>
    <property type="molecule type" value="Genomic_DNA"/>
</dbReference>
<dbReference type="AlphaFoldDB" id="A0A3Q9JJ62"/>
<dbReference type="GO" id="GO:0016740">
    <property type="term" value="F:transferase activity"/>
    <property type="evidence" value="ECO:0007669"/>
    <property type="project" value="UniProtKB-KW"/>
</dbReference>
<evidence type="ECO:0000259" key="1">
    <source>
        <dbReference type="PROSITE" id="PS50404"/>
    </source>
</evidence>
<feature type="domain" description="GST N-terminal" evidence="1">
    <location>
        <begin position="1"/>
        <end position="79"/>
    </location>
</feature>
<dbReference type="Pfam" id="PF13417">
    <property type="entry name" value="GST_N_3"/>
    <property type="match status" value="1"/>
</dbReference>
<evidence type="ECO:0000313" key="3">
    <source>
        <dbReference type="Proteomes" id="UP000273143"/>
    </source>
</evidence>
<dbReference type="RefSeq" id="WP_127163300.1">
    <property type="nucleotide sequence ID" value="NZ_CP029822.1"/>
</dbReference>
<dbReference type="KEGG" id="emo:DM558_08045"/>
<dbReference type="PANTHER" id="PTHR44051">
    <property type="entry name" value="GLUTATHIONE S-TRANSFERASE-RELATED"/>
    <property type="match status" value="1"/>
</dbReference>
<sequence length="205" mass="22879">MQLIGLLRSPFVRRVAISLKYYGIPFEHYPLSAFGEGYPILSAINPVAKLPTLVLDNGDILMDSGLILEYFESQVPVIQKLLPMTANDLASHLKVIGLAMMGADKTVQLAYETQRRPEDKQYGEWIERLTQQIKGAFNALDSEVANNSDWLMGEAISQAAISTAVAWSFNQYALPNVLDKQDFPNLVQFTQSLESLPNFIDTPIE</sequence>
<dbReference type="SFLD" id="SFLDS00019">
    <property type="entry name" value="Glutathione_Transferase_(cytos"/>
    <property type="match status" value="1"/>
</dbReference>
<dbReference type="CDD" id="cd03205">
    <property type="entry name" value="GST_C_6"/>
    <property type="match status" value="1"/>
</dbReference>
<dbReference type="Pfam" id="PF00043">
    <property type="entry name" value="GST_C"/>
    <property type="match status" value="1"/>
</dbReference>
<organism evidence="2 3">
    <name type="scientific">Entomomonas moraniae</name>
    <dbReference type="NCBI Taxonomy" id="2213226"/>
    <lineage>
        <taxon>Bacteria</taxon>
        <taxon>Pseudomonadati</taxon>
        <taxon>Pseudomonadota</taxon>
        <taxon>Gammaproteobacteria</taxon>
        <taxon>Pseudomonadales</taxon>
        <taxon>Pseudomonadaceae</taxon>
        <taxon>Entomomonas</taxon>
    </lineage>
</organism>
<dbReference type="Gene3D" id="3.40.30.10">
    <property type="entry name" value="Glutaredoxin"/>
    <property type="match status" value="1"/>
</dbReference>
<dbReference type="SUPFAM" id="SSF52833">
    <property type="entry name" value="Thioredoxin-like"/>
    <property type="match status" value="1"/>
</dbReference>
<dbReference type="CDD" id="cd00570">
    <property type="entry name" value="GST_N_family"/>
    <property type="match status" value="1"/>
</dbReference>
<name>A0A3Q9JJ62_9GAMM</name>
<evidence type="ECO:0000313" key="2">
    <source>
        <dbReference type="EMBL" id="AZS50734.1"/>
    </source>
</evidence>
<dbReference type="SUPFAM" id="SSF47616">
    <property type="entry name" value="GST C-terminal domain-like"/>
    <property type="match status" value="1"/>
</dbReference>
<dbReference type="PANTHER" id="PTHR44051:SF8">
    <property type="entry name" value="GLUTATHIONE S-TRANSFERASE GSTA"/>
    <property type="match status" value="1"/>
</dbReference>
<proteinExistence type="predicted"/>
<dbReference type="PROSITE" id="PS50404">
    <property type="entry name" value="GST_NTER"/>
    <property type="match status" value="1"/>
</dbReference>
<dbReference type="InterPro" id="IPR036249">
    <property type="entry name" value="Thioredoxin-like_sf"/>
</dbReference>
<reference evidence="3" key="1">
    <citation type="submission" date="2018-06" db="EMBL/GenBank/DDBJ databases">
        <title>Complete genome of Pseudomonas insecticola strain QZS01.</title>
        <authorList>
            <person name="Wang J."/>
            <person name="Su Q."/>
        </authorList>
    </citation>
    <scope>NUCLEOTIDE SEQUENCE [LARGE SCALE GENOMIC DNA]</scope>
    <source>
        <strain evidence="3">QZS01</strain>
    </source>
</reference>
<protein>
    <submittedName>
        <fullName evidence="2">Glutathione S-transferase family protein</fullName>
    </submittedName>
</protein>
<dbReference type="Proteomes" id="UP000273143">
    <property type="component" value="Chromosome"/>
</dbReference>
<dbReference type="Gene3D" id="1.20.1050.10">
    <property type="match status" value="1"/>
</dbReference>
<dbReference type="InterPro" id="IPR040079">
    <property type="entry name" value="Glutathione_S-Trfase"/>
</dbReference>
<gene>
    <name evidence="2" type="ORF">DM558_08045</name>
</gene>
<dbReference type="InterPro" id="IPR004046">
    <property type="entry name" value="GST_C"/>
</dbReference>
<dbReference type="InterPro" id="IPR036282">
    <property type="entry name" value="Glutathione-S-Trfase_C_sf"/>
</dbReference>
<keyword evidence="3" id="KW-1185">Reference proteome</keyword>
<keyword evidence="2" id="KW-0808">Transferase</keyword>